<evidence type="ECO:0000313" key="3">
    <source>
        <dbReference type="Proteomes" id="UP001634394"/>
    </source>
</evidence>
<evidence type="ECO:0000256" key="1">
    <source>
        <dbReference type="SAM" id="MobiDB-lite"/>
    </source>
</evidence>
<feature type="compositionally biased region" description="Acidic residues" evidence="1">
    <location>
        <begin position="68"/>
        <end position="84"/>
    </location>
</feature>
<proteinExistence type="predicted"/>
<dbReference type="EMBL" id="JBJQND010000006">
    <property type="protein sequence ID" value="KAL3874977.1"/>
    <property type="molecule type" value="Genomic_DNA"/>
</dbReference>
<organism evidence="2 3">
    <name type="scientific">Sinanodonta woodiana</name>
    <name type="common">Chinese pond mussel</name>
    <name type="synonym">Anodonta woodiana</name>
    <dbReference type="NCBI Taxonomy" id="1069815"/>
    <lineage>
        <taxon>Eukaryota</taxon>
        <taxon>Metazoa</taxon>
        <taxon>Spiralia</taxon>
        <taxon>Lophotrochozoa</taxon>
        <taxon>Mollusca</taxon>
        <taxon>Bivalvia</taxon>
        <taxon>Autobranchia</taxon>
        <taxon>Heteroconchia</taxon>
        <taxon>Palaeoheterodonta</taxon>
        <taxon>Unionida</taxon>
        <taxon>Unionoidea</taxon>
        <taxon>Unionidae</taxon>
        <taxon>Unioninae</taxon>
        <taxon>Sinanodonta</taxon>
    </lineage>
</organism>
<gene>
    <name evidence="2" type="ORF">ACJMK2_037923</name>
</gene>
<sequence>MSLQFTLRLRNGEEKILSEPVGHTDGEVELTVLHKAIARLQGKTNDLLTVCVEEQKSAGLQNNHDVVEGNEDDIDEDEETDNEPEEKKPRK</sequence>
<dbReference type="AlphaFoldDB" id="A0ABD3WMC8"/>
<comment type="caution">
    <text evidence="2">The sequence shown here is derived from an EMBL/GenBank/DDBJ whole genome shotgun (WGS) entry which is preliminary data.</text>
</comment>
<dbReference type="Proteomes" id="UP001634394">
    <property type="component" value="Unassembled WGS sequence"/>
</dbReference>
<accession>A0ABD3WMC8</accession>
<reference evidence="2 3" key="1">
    <citation type="submission" date="2024-11" db="EMBL/GenBank/DDBJ databases">
        <title>Chromosome-level genome assembly of the freshwater bivalve Anodonta woodiana.</title>
        <authorList>
            <person name="Chen X."/>
        </authorList>
    </citation>
    <scope>NUCLEOTIDE SEQUENCE [LARGE SCALE GENOMIC DNA]</scope>
    <source>
        <strain evidence="2">MN2024</strain>
        <tissue evidence="2">Gills</tissue>
    </source>
</reference>
<feature type="region of interest" description="Disordered" evidence="1">
    <location>
        <begin position="55"/>
        <end position="91"/>
    </location>
</feature>
<evidence type="ECO:0000313" key="2">
    <source>
        <dbReference type="EMBL" id="KAL3874977.1"/>
    </source>
</evidence>
<keyword evidence="3" id="KW-1185">Reference proteome</keyword>
<name>A0ABD3WMC8_SINWO</name>
<protein>
    <submittedName>
        <fullName evidence="2">Uncharacterized protein</fullName>
    </submittedName>
</protein>